<protein>
    <submittedName>
        <fullName evidence="5">Alpha/beta hydrolase</fullName>
    </submittedName>
</protein>
<evidence type="ECO:0000313" key="6">
    <source>
        <dbReference type="Proteomes" id="UP000283255"/>
    </source>
</evidence>
<comment type="caution">
    <text evidence="5">The sequence shown here is derived from an EMBL/GenBank/DDBJ whole genome shotgun (WGS) entry which is preliminary data.</text>
</comment>
<accession>A0A418YDS2</accession>
<keyword evidence="6" id="KW-1185">Reference proteome</keyword>
<proteinExistence type="inferred from homology"/>
<dbReference type="PANTHER" id="PTHR48081">
    <property type="entry name" value="AB HYDROLASE SUPERFAMILY PROTEIN C4A8.06C"/>
    <property type="match status" value="1"/>
</dbReference>
<feature type="chain" id="PRO_5019456549" evidence="3">
    <location>
        <begin position="25"/>
        <end position="346"/>
    </location>
</feature>
<evidence type="ECO:0000259" key="4">
    <source>
        <dbReference type="Pfam" id="PF07859"/>
    </source>
</evidence>
<gene>
    <name evidence="5" type="ORF">D1Z90_12475</name>
</gene>
<reference evidence="5 6" key="2">
    <citation type="submission" date="2019-01" db="EMBL/GenBank/DDBJ databases">
        <title>Motilimonas pumilus sp. nov., isolated from the gut of sea cucumber (Apostichopus japonicus).</title>
        <authorList>
            <person name="Wang F.-Q."/>
            <person name="Ren L.-H."/>
            <person name="Lin Y.-W."/>
            <person name="Sun G.-H."/>
            <person name="Du Z.-J."/>
            <person name="Zhao J.-X."/>
            <person name="Liu X.-J."/>
            <person name="Liu L.-J."/>
        </authorList>
    </citation>
    <scope>NUCLEOTIDE SEQUENCE [LARGE SCALE GENOMIC DNA]</scope>
    <source>
        <strain evidence="5 6">PLHSC7-2</strain>
    </source>
</reference>
<feature type="signal peptide" evidence="3">
    <location>
        <begin position="1"/>
        <end position="24"/>
    </location>
</feature>
<dbReference type="Proteomes" id="UP000283255">
    <property type="component" value="Unassembled WGS sequence"/>
</dbReference>
<organism evidence="5 6">
    <name type="scientific">Motilimonas pumila</name>
    <dbReference type="NCBI Taxonomy" id="2303987"/>
    <lineage>
        <taxon>Bacteria</taxon>
        <taxon>Pseudomonadati</taxon>
        <taxon>Pseudomonadota</taxon>
        <taxon>Gammaproteobacteria</taxon>
        <taxon>Alteromonadales</taxon>
        <taxon>Alteromonadales genera incertae sedis</taxon>
        <taxon>Motilimonas</taxon>
    </lineage>
</organism>
<feature type="domain" description="Alpha/beta hydrolase fold-3" evidence="4">
    <location>
        <begin position="118"/>
        <end position="317"/>
    </location>
</feature>
<dbReference type="AlphaFoldDB" id="A0A418YDS2"/>
<comment type="similarity">
    <text evidence="1">Belongs to the 'GDXG' lipolytic enzyme family.</text>
</comment>
<reference evidence="5 6" key="1">
    <citation type="submission" date="2018-09" db="EMBL/GenBank/DDBJ databases">
        <authorList>
            <person name="Wang F."/>
        </authorList>
    </citation>
    <scope>NUCLEOTIDE SEQUENCE [LARGE SCALE GENOMIC DNA]</scope>
    <source>
        <strain evidence="5 6">PLHSC7-2</strain>
    </source>
</reference>
<dbReference type="PANTHER" id="PTHR48081:SF30">
    <property type="entry name" value="ACETYL-HYDROLASE LIPR-RELATED"/>
    <property type="match status" value="1"/>
</dbReference>
<sequence>MKMKKLNKILPALILTSISTVAMANSKVEKREVPTPVGISSELANIIENRVMPPHVPVPKNTQAWLEAQVIADQPAIETAKEVVERLNISYEAKQYAGVDTFFVTPETIAPEYANKWLIHIHGGAFVLGGGEAALREASWVADGIGAKVISIDYSKPPLHPYPAAIDDVVAVWKALTKTQSAESTAIFGTSAGGNITLATALKLQELGLPTPGALFVGTPAVDLKETSDSWHTLKGLDPLGEREGALSAAFELYAGGEKLDNPLISPVYADIKTFPPTIFISGTRDLLLSDTVRMHRKLRAADVDTQLHVYDGQAHADYMIGSVTEMPESEDALKEIGLFFNKYIN</sequence>
<dbReference type="SUPFAM" id="SSF53474">
    <property type="entry name" value="alpha/beta-Hydrolases"/>
    <property type="match status" value="1"/>
</dbReference>
<evidence type="ECO:0000256" key="1">
    <source>
        <dbReference type="ARBA" id="ARBA00010515"/>
    </source>
</evidence>
<dbReference type="OrthoDB" id="9806180at2"/>
<evidence type="ECO:0000256" key="3">
    <source>
        <dbReference type="SAM" id="SignalP"/>
    </source>
</evidence>
<evidence type="ECO:0000313" key="5">
    <source>
        <dbReference type="EMBL" id="RJG42675.1"/>
    </source>
</evidence>
<dbReference type="EMBL" id="QZCH01000015">
    <property type="protein sequence ID" value="RJG42675.1"/>
    <property type="molecule type" value="Genomic_DNA"/>
</dbReference>
<dbReference type="InterPro" id="IPR029058">
    <property type="entry name" value="AB_hydrolase_fold"/>
</dbReference>
<dbReference type="Gene3D" id="3.40.50.1820">
    <property type="entry name" value="alpha/beta hydrolase"/>
    <property type="match status" value="1"/>
</dbReference>
<dbReference type="InterPro" id="IPR013094">
    <property type="entry name" value="AB_hydrolase_3"/>
</dbReference>
<name>A0A418YDS2_9GAMM</name>
<keyword evidence="3" id="KW-0732">Signal</keyword>
<evidence type="ECO:0000256" key="2">
    <source>
        <dbReference type="ARBA" id="ARBA00022801"/>
    </source>
</evidence>
<dbReference type="Pfam" id="PF07859">
    <property type="entry name" value="Abhydrolase_3"/>
    <property type="match status" value="1"/>
</dbReference>
<dbReference type="GO" id="GO:0004806">
    <property type="term" value="F:triacylglycerol lipase activity"/>
    <property type="evidence" value="ECO:0007669"/>
    <property type="project" value="TreeGrafter"/>
</dbReference>
<keyword evidence="2 5" id="KW-0378">Hydrolase</keyword>
<dbReference type="InterPro" id="IPR050300">
    <property type="entry name" value="GDXG_lipolytic_enzyme"/>
</dbReference>